<dbReference type="AlphaFoldDB" id="A0A1G8TBU7"/>
<keyword evidence="1" id="KW-0732">Signal</keyword>
<organism evidence="2 3">
    <name type="scientific">Pseudomonas indica</name>
    <dbReference type="NCBI Taxonomy" id="137658"/>
    <lineage>
        <taxon>Bacteria</taxon>
        <taxon>Pseudomonadati</taxon>
        <taxon>Pseudomonadota</taxon>
        <taxon>Gammaproteobacteria</taxon>
        <taxon>Pseudomonadales</taxon>
        <taxon>Pseudomonadaceae</taxon>
        <taxon>Pseudomonas</taxon>
    </lineage>
</organism>
<dbReference type="STRING" id="137658.SAMN05216186_101324"/>
<dbReference type="RefSeq" id="WP_084333218.1">
    <property type="nucleotide sequence ID" value="NZ_FNFD01000001.1"/>
</dbReference>
<accession>A0A1G8TBU7</accession>
<keyword evidence="3" id="KW-1185">Reference proteome</keyword>
<protein>
    <recommendedName>
        <fullName evidence="4">DUF2931 family protein</fullName>
    </recommendedName>
</protein>
<evidence type="ECO:0000313" key="2">
    <source>
        <dbReference type="EMBL" id="SDJ39059.1"/>
    </source>
</evidence>
<gene>
    <name evidence="2" type="ORF">SAMN05216186_101324</name>
</gene>
<dbReference type="EMBL" id="FNFD01000001">
    <property type="protein sequence ID" value="SDJ39059.1"/>
    <property type="molecule type" value="Genomic_DNA"/>
</dbReference>
<dbReference type="Pfam" id="PF11153">
    <property type="entry name" value="DUF2931"/>
    <property type="match status" value="1"/>
</dbReference>
<sequence length="229" mass="25214">MNKARLLLNTCLLSLLSVFAGCANGRGGSLPYDAWFLGLFSPDYMEVWVETVEVVDIRNRGFLGVMGGTVSMGYPTAFSQGIPTRFKGNPKGWPKKPGGGAGKHVLGADLPRVIYVNWQSLVEPQTYEAYIEIPEEARQLMLKREESDCNMGGKWNTDYRETLTIGLAPGGIAKVWVQGPCLDPIEVTRVMGKVDPRGPYLGRSGGRYRPLSDISKAYVEKFGVPYGSW</sequence>
<reference evidence="2 3" key="1">
    <citation type="submission" date="2016-10" db="EMBL/GenBank/DDBJ databases">
        <authorList>
            <person name="de Groot N.N."/>
        </authorList>
    </citation>
    <scope>NUCLEOTIDE SEQUENCE [LARGE SCALE GENOMIC DNA]</scope>
    <source>
        <strain evidence="2 3">JCM 21544</strain>
    </source>
</reference>
<name>A0A1G8TBU7_9PSED</name>
<evidence type="ECO:0000313" key="3">
    <source>
        <dbReference type="Proteomes" id="UP000198706"/>
    </source>
</evidence>
<feature type="signal peptide" evidence="1">
    <location>
        <begin position="1"/>
        <end position="20"/>
    </location>
</feature>
<dbReference type="Proteomes" id="UP000198706">
    <property type="component" value="Unassembled WGS sequence"/>
</dbReference>
<feature type="chain" id="PRO_5011672765" description="DUF2931 family protein" evidence="1">
    <location>
        <begin position="21"/>
        <end position="229"/>
    </location>
</feature>
<dbReference type="OrthoDB" id="6993804at2"/>
<dbReference type="InterPro" id="IPR021326">
    <property type="entry name" value="DUF2931"/>
</dbReference>
<dbReference type="PROSITE" id="PS51257">
    <property type="entry name" value="PROKAR_LIPOPROTEIN"/>
    <property type="match status" value="1"/>
</dbReference>
<proteinExistence type="predicted"/>
<evidence type="ECO:0008006" key="4">
    <source>
        <dbReference type="Google" id="ProtNLM"/>
    </source>
</evidence>
<evidence type="ECO:0000256" key="1">
    <source>
        <dbReference type="SAM" id="SignalP"/>
    </source>
</evidence>